<reference evidence="2 3" key="1">
    <citation type="submission" date="2018-02" db="EMBL/GenBank/DDBJ databases">
        <title>Bacteriophage NCPPB3778 and a type I-E CRISPR drive the evolution of the US Biological Select Agent, Rathayibacter toxicus.</title>
        <authorList>
            <person name="Davis E.W.II."/>
            <person name="Tabima J.F."/>
            <person name="Weisberg A.J."/>
            <person name="Lopes L.D."/>
            <person name="Wiseman M.S."/>
            <person name="Wiseman M.S."/>
            <person name="Pupko T."/>
            <person name="Belcher M.S."/>
            <person name="Sechler A.J."/>
            <person name="Tancos M.A."/>
            <person name="Schroeder B.K."/>
            <person name="Murray T.D."/>
            <person name="Luster D.G."/>
            <person name="Schneider W.L."/>
            <person name="Rogers E."/>
            <person name="Andreote F.D."/>
            <person name="Grunwald N.J."/>
            <person name="Putnam M.L."/>
            <person name="Chang J.H."/>
        </authorList>
    </citation>
    <scope>NUCLEOTIDE SEQUENCE [LARGE SCALE GENOMIC DNA]</scope>
    <source>
        <strain evidence="2 3">AY1D6</strain>
    </source>
</reference>
<proteinExistence type="predicted"/>
<evidence type="ECO:0000256" key="1">
    <source>
        <dbReference type="SAM" id="MobiDB-lite"/>
    </source>
</evidence>
<name>A0ABX5AET5_RATRA</name>
<keyword evidence="3" id="KW-1185">Reference proteome</keyword>
<evidence type="ECO:0000313" key="3">
    <source>
        <dbReference type="Proteomes" id="UP000239698"/>
    </source>
</evidence>
<protein>
    <submittedName>
        <fullName evidence="2">Uncharacterized protein</fullName>
    </submittedName>
</protein>
<organism evidence="2 3">
    <name type="scientific">Rathayibacter rathayi</name>
    <name type="common">Corynebacterium rathayi</name>
    <dbReference type="NCBI Taxonomy" id="33887"/>
    <lineage>
        <taxon>Bacteria</taxon>
        <taxon>Bacillati</taxon>
        <taxon>Actinomycetota</taxon>
        <taxon>Actinomycetes</taxon>
        <taxon>Micrococcales</taxon>
        <taxon>Microbacteriaceae</taxon>
        <taxon>Rathayibacter</taxon>
    </lineage>
</organism>
<feature type="compositionally biased region" description="Basic residues" evidence="1">
    <location>
        <begin position="116"/>
        <end position="125"/>
    </location>
</feature>
<comment type="caution">
    <text evidence="2">The sequence shown here is derived from an EMBL/GenBank/DDBJ whole genome shotgun (WGS) entry which is preliminary data.</text>
</comment>
<feature type="region of interest" description="Disordered" evidence="1">
    <location>
        <begin position="99"/>
        <end position="125"/>
    </location>
</feature>
<gene>
    <name evidence="2" type="ORF">C5C40_02995</name>
</gene>
<evidence type="ECO:0000313" key="2">
    <source>
        <dbReference type="EMBL" id="PPH79316.1"/>
    </source>
</evidence>
<dbReference type="Proteomes" id="UP000239698">
    <property type="component" value="Unassembled WGS sequence"/>
</dbReference>
<dbReference type="EMBL" id="PSVT01000003">
    <property type="protein sequence ID" value="PPH79316.1"/>
    <property type="molecule type" value="Genomic_DNA"/>
</dbReference>
<sequence length="125" mass="13886">MYRASERVFTIENDENGGANMLTYLTTKGRHQGPEITRLVTTAEQVYGPDAYAPDERFVILVLANAYLDDAEPEQRPAAVEGHISQMLAAAPMIWTTPTASARWRSSETPTSSLPSRRHPSRPRA</sequence>
<accession>A0ABX5AET5</accession>